<dbReference type="Proteomes" id="UP000176988">
    <property type="component" value="Unassembled WGS sequence"/>
</dbReference>
<dbReference type="GO" id="GO:0019843">
    <property type="term" value="F:rRNA binding"/>
    <property type="evidence" value="ECO:0007669"/>
    <property type="project" value="UniProtKB-UniRule"/>
</dbReference>
<dbReference type="GO" id="GO:0022627">
    <property type="term" value="C:cytosolic small ribosomal subunit"/>
    <property type="evidence" value="ECO:0007669"/>
    <property type="project" value="UniProtKB-UniRule"/>
</dbReference>
<dbReference type="Gene3D" id="2.40.50.140">
    <property type="entry name" value="Nucleic acid-binding proteins"/>
    <property type="match status" value="1"/>
</dbReference>
<dbReference type="PANTHER" id="PTHR10744:SF1">
    <property type="entry name" value="SMALL RIBOSOMAL SUBUNIT PROTEIN US17M"/>
    <property type="match status" value="1"/>
</dbReference>
<evidence type="ECO:0000256" key="1">
    <source>
        <dbReference type="ARBA" id="ARBA00010254"/>
    </source>
</evidence>
<evidence type="ECO:0000256" key="3">
    <source>
        <dbReference type="ARBA" id="ARBA00022884"/>
    </source>
</evidence>
<keyword evidence="5 6" id="KW-0687">Ribonucleoprotein</keyword>
<dbReference type="InterPro" id="IPR019984">
    <property type="entry name" value="Ribosomal_uS17_bact/chlr"/>
</dbReference>
<dbReference type="AlphaFoldDB" id="A0A1F7WFG4"/>
<dbReference type="STRING" id="1802424.A2480_02005"/>
<comment type="subunit">
    <text evidence="6">Part of the 30S ribosomal subunit.</text>
</comment>
<dbReference type="InterPro" id="IPR000266">
    <property type="entry name" value="Ribosomal_uS17"/>
</dbReference>
<dbReference type="NCBIfam" id="TIGR03635">
    <property type="entry name" value="uS17_bact"/>
    <property type="match status" value="1"/>
</dbReference>
<dbReference type="PANTHER" id="PTHR10744">
    <property type="entry name" value="40S RIBOSOMAL PROTEIN S11 FAMILY MEMBER"/>
    <property type="match status" value="1"/>
</dbReference>
<accession>A0A1F7WFG4</accession>
<sequence length="86" mass="10132">MEENNKKTQKRIFQGVVVSDRMEKTVVVRVDQVKVHPKYGKRSIRSNRFKVHDEKGECKVGETVRFEETRPMSKDKKWRIIGKVSA</sequence>
<keyword evidence="3 6" id="KW-0694">RNA-binding</keyword>
<name>A0A1F7WFG4_9BACT</name>
<evidence type="ECO:0000313" key="8">
    <source>
        <dbReference type="Proteomes" id="UP000176988"/>
    </source>
</evidence>
<dbReference type="PRINTS" id="PR00973">
    <property type="entry name" value="RIBOSOMALS17"/>
</dbReference>
<dbReference type="GO" id="GO:0006412">
    <property type="term" value="P:translation"/>
    <property type="evidence" value="ECO:0007669"/>
    <property type="project" value="UniProtKB-UniRule"/>
</dbReference>
<keyword evidence="4 6" id="KW-0689">Ribosomal protein</keyword>
<protein>
    <recommendedName>
        <fullName evidence="6">Small ribosomal subunit protein uS17</fullName>
    </recommendedName>
</protein>
<organism evidence="7 8">
    <name type="scientific">Candidatus Uhrbacteria bacterium RIFOXYC2_FULL_47_19</name>
    <dbReference type="NCBI Taxonomy" id="1802424"/>
    <lineage>
        <taxon>Bacteria</taxon>
        <taxon>Candidatus Uhriibacteriota</taxon>
    </lineage>
</organism>
<comment type="similarity">
    <text evidence="1 6">Belongs to the universal ribosomal protein uS17 family.</text>
</comment>
<dbReference type="CDD" id="cd00364">
    <property type="entry name" value="Ribosomal_uS17"/>
    <property type="match status" value="1"/>
</dbReference>
<gene>
    <name evidence="6" type="primary">rpsQ</name>
    <name evidence="7" type="ORF">A2480_02005</name>
</gene>
<evidence type="ECO:0000256" key="5">
    <source>
        <dbReference type="ARBA" id="ARBA00023274"/>
    </source>
</evidence>
<dbReference type="SUPFAM" id="SSF50249">
    <property type="entry name" value="Nucleic acid-binding proteins"/>
    <property type="match status" value="1"/>
</dbReference>
<evidence type="ECO:0000256" key="6">
    <source>
        <dbReference type="HAMAP-Rule" id="MF_01345"/>
    </source>
</evidence>
<comment type="caution">
    <text evidence="7">The sequence shown here is derived from an EMBL/GenBank/DDBJ whole genome shotgun (WGS) entry which is preliminary data.</text>
</comment>
<reference evidence="7 8" key="1">
    <citation type="journal article" date="2016" name="Nat. Commun.">
        <title>Thousands of microbial genomes shed light on interconnected biogeochemical processes in an aquifer system.</title>
        <authorList>
            <person name="Anantharaman K."/>
            <person name="Brown C.T."/>
            <person name="Hug L.A."/>
            <person name="Sharon I."/>
            <person name="Castelle C.J."/>
            <person name="Probst A.J."/>
            <person name="Thomas B.C."/>
            <person name="Singh A."/>
            <person name="Wilkins M.J."/>
            <person name="Karaoz U."/>
            <person name="Brodie E.L."/>
            <person name="Williams K.H."/>
            <person name="Hubbard S.S."/>
            <person name="Banfield J.F."/>
        </authorList>
    </citation>
    <scope>NUCLEOTIDE SEQUENCE [LARGE SCALE GENOMIC DNA]</scope>
</reference>
<evidence type="ECO:0000313" key="7">
    <source>
        <dbReference type="EMBL" id="OGM01277.1"/>
    </source>
</evidence>
<dbReference type="GO" id="GO:0003735">
    <property type="term" value="F:structural constituent of ribosome"/>
    <property type="evidence" value="ECO:0007669"/>
    <property type="project" value="UniProtKB-UniRule"/>
</dbReference>
<comment type="function">
    <text evidence="6">One of the primary rRNA binding proteins, it binds specifically to the 5'-end of 16S ribosomal RNA.</text>
</comment>
<dbReference type="Pfam" id="PF00366">
    <property type="entry name" value="Ribosomal_S17"/>
    <property type="match status" value="1"/>
</dbReference>
<proteinExistence type="inferred from homology"/>
<keyword evidence="2 6" id="KW-0699">rRNA-binding</keyword>
<dbReference type="EMBL" id="MGFG01000010">
    <property type="protein sequence ID" value="OGM01277.1"/>
    <property type="molecule type" value="Genomic_DNA"/>
</dbReference>
<evidence type="ECO:0000256" key="2">
    <source>
        <dbReference type="ARBA" id="ARBA00022730"/>
    </source>
</evidence>
<dbReference type="InterPro" id="IPR012340">
    <property type="entry name" value="NA-bd_OB-fold"/>
</dbReference>
<dbReference type="NCBIfam" id="NF004123">
    <property type="entry name" value="PRK05610.1"/>
    <property type="match status" value="1"/>
</dbReference>
<evidence type="ECO:0000256" key="4">
    <source>
        <dbReference type="ARBA" id="ARBA00022980"/>
    </source>
</evidence>
<dbReference type="HAMAP" id="MF_01345_B">
    <property type="entry name" value="Ribosomal_uS17_B"/>
    <property type="match status" value="1"/>
</dbReference>